<dbReference type="Gene3D" id="3.40.50.1980">
    <property type="entry name" value="Nitrogenase molybdenum iron protein domain"/>
    <property type="match status" value="2"/>
</dbReference>
<feature type="domain" description="Fe/B12 periplasmic-binding" evidence="2">
    <location>
        <begin position="6"/>
        <end position="297"/>
    </location>
</feature>
<dbReference type="Pfam" id="PF01497">
    <property type="entry name" value="Peripla_BP_2"/>
    <property type="match status" value="1"/>
</dbReference>
<reference evidence="3" key="1">
    <citation type="submission" date="2021-05" db="EMBL/GenBank/DDBJ databases">
        <title>The genome of the haptophyte Pavlova lutheri (Diacronema luteri, Pavlovales) - a model for lipid biosynthesis in eukaryotic algae.</title>
        <authorList>
            <person name="Hulatt C.J."/>
            <person name="Posewitz M.C."/>
        </authorList>
    </citation>
    <scope>NUCLEOTIDE SEQUENCE</scope>
    <source>
        <strain evidence="3">NIVA-4/92</strain>
    </source>
</reference>
<evidence type="ECO:0000313" key="3">
    <source>
        <dbReference type="EMBL" id="KAG8462307.1"/>
    </source>
</evidence>
<sequence>MANEPRVISLLSATTDIVCRLGMAHCLVGRSHGCDYPELARSVPVVTAPNVDPNLPSAALDAAVRDQAASGGPVYRIDAALVESLRADVIITQSQCRICAVTADDLQSACRALGGARVVSVQPTTLDDVFSDVRVIAGALGVPERGARLEAKMRAQLAAIGAIVSAAVGAAARAPPRVAHLEWLEPLMGSGYWVAELCEAAGARMIAGSRGGSAPLIPLAALESADAIIIAPCGFTIERSANELRAIGLLDDEAWRALPAVRARRVYIADGNRHFNRSACTVVQAAEIVAELAHAPRAPPTGDGDNDAAAAARDPGLVGLWGHHGNLWVRLDELDAFVSRDGAEPVRKCLRLAPSASSAAADLGAHNAAVGAEAMPAPNLPAEATPRDVVRAQLAALRAGDVRGAFALNSGANRARLRTAERFAQILKMDPYDALLPGSGWMARVADDDDGAVEGDGEQHAPAAGAAHGAKERDAVGSRVHVHVVVAREAAPGAAAGAIGGVDARGTPDAMTRTLTFELVLCAHSEPACEFWRTDAVHPAKAPCGVAPAVRTA</sequence>
<accession>A0A8J6C551</accession>
<dbReference type="PANTHER" id="PTHR42860:SF1">
    <property type="entry name" value="VITAMIN B12-BINDING PROTEIN"/>
    <property type="match status" value="1"/>
</dbReference>
<comment type="caution">
    <text evidence="3">The sequence shown here is derived from an EMBL/GenBank/DDBJ whole genome shotgun (WGS) entry which is preliminary data.</text>
</comment>
<organism evidence="3 4">
    <name type="scientific">Diacronema lutheri</name>
    <name type="common">Unicellular marine alga</name>
    <name type="synonym">Monochrysis lutheri</name>
    <dbReference type="NCBI Taxonomy" id="2081491"/>
    <lineage>
        <taxon>Eukaryota</taxon>
        <taxon>Haptista</taxon>
        <taxon>Haptophyta</taxon>
        <taxon>Pavlovophyceae</taxon>
        <taxon>Pavlovales</taxon>
        <taxon>Pavlovaceae</taxon>
        <taxon>Diacronema</taxon>
    </lineage>
</organism>
<keyword evidence="4" id="KW-1185">Reference proteome</keyword>
<dbReference type="Pfam" id="PF16156">
    <property type="entry name" value="DUF4864"/>
    <property type="match status" value="1"/>
</dbReference>
<dbReference type="PANTHER" id="PTHR42860">
    <property type="entry name" value="VITAMIN B12-BINDING PROTEIN"/>
    <property type="match status" value="1"/>
</dbReference>
<evidence type="ECO:0000259" key="2">
    <source>
        <dbReference type="PROSITE" id="PS50983"/>
    </source>
</evidence>
<evidence type="ECO:0000256" key="1">
    <source>
        <dbReference type="SAM" id="MobiDB-lite"/>
    </source>
</evidence>
<dbReference type="Proteomes" id="UP000751190">
    <property type="component" value="Unassembled WGS sequence"/>
</dbReference>
<dbReference type="OrthoDB" id="274765at2759"/>
<dbReference type="InterPro" id="IPR032347">
    <property type="entry name" value="DUF4864"/>
</dbReference>
<feature type="region of interest" description="Disordered" evidence="1">
    <location>
        <begin position="450"/>
        <end position="471"/>
    </location>
</feature>
<protein>
    <recommendedName>
        <fullName evidence="2">Fe/B12 periplasmic-binding domain-containing protein</fullName>
    </recommendedName>
</protein>
<dbReference type="OMA" id="HSEPACE"/>
<dbReference type="InterPro" id="IPR051030">
    <property type="entry name" value="Vitamin_B12-ABC_binding"/>
</dbReference>
<proteinExistence type="predicted"/>
<evidence type="ECO:0000313" key="4">
    <source>
        <dbReference type="Proteomes" id="UP000751190"/>
    </source>
</evidence>
<dbReference type="AlphaFoldDB" id="A0A8J6C551"/>
<name>A0A8J6C551_DIALT</name>
<gene>
    <name evidence="3" type="ORF">KFE25_012127</name>
</gene>
<dbReference type="InterPro" id="IPR002491">
    <property type="entry name" value="ABC_transptr_periplasmic_BD"/>
</dbReference>
<dbReference type="SUPFAM" id="SSF53807">
    <property type="entry name" value="Helical backbone' metal receptor"/>
    <property type="match status" value="1"/>
</dbReference>
<dbReference type="EMBL" id="JAGTXO010000021">
    <property type="protein sequence ID" value="KAG8462307.1"/>
    <property type="molecule type" value="Genomic_DNA"/>
</dbReference>
<dbReference type="PROSITE" id="PS50983">
    <property type="entry name" value="FE_B12_PBP"/>
    <property type="match status" value="1"/>
</dbReference>